<dbReference type="GO" id="GO:0019005">
    <property type="term" value="C:SCF ubiquitin ligase complex"/>
    <property type="evidence" value="ECO:0007669"/>
    <property type="project" value="TreeGrafter"/>
</dbReference>
<dbReference type="InterPro" id="IPR036047">
    <property type="entry name" value="F-box-like_dom_sf"/>
</dbReference>
<feature type="repeat" description="WD" evidence="1">
    <location>
        <begin position="293"/>
        <end position="308"/>
    </location>
</feature>
<sequence>MSECVGKREENTIHLEELPTEVLLTIFKYCNLNSLGNLCQTCKRLNFIIADFIWYSRGQKSIATNQISQEIRRRSTCILSPNNKCRIGKNWVEGRYVERIYYPFKSRRMPWLILEHDKLWLSRDQQIRAFRRKPHSLESSSFITLKGHSEDICRFVETGELIVSGGREGCVYGWTKDDGRLKFRHEYNEYISDVAAVGVCKDVVVSGLENGTLNVTRFSKRLPDLSLNLRDRIWSLAVQPLKDLCCVGTAGYYKVPSLHLYNLERGQEAMKLEQTLREGAGVLDIHWESPHEFLSGGYDTYMRLWDIR</sequence>
<comment type="caution">
    <text evidence="3">The sequence shown here is derived from an EMBL/GenBank/DDBJ whole genome shotgun (WGS) entry which is preliminary data.</text>
</comment>
<name>A0AAD7ZE39_DIPPU</name>
<dbReference type="Gene3D" id="2.130.10.10">
    <property type="entry name" value="YVTN repeat-like/Quinoprotein amine dehydrogenase"/>
    <property type="match status" value="1"/>
</dbReference>
<dbReference type="PANTHER" id="PTHR14381">
    <property type="entry name" value="DACTYLIN"/>
    <property type="match status" value="1"/>
</dbReference>
<evidence type="ECO:0000256" key="1">
    <source>
        <dbReference type="PROSITE-ProRule" id="PRU00221"/>
    </source>
</evidence>
<accession>A0AAD7ZE39</accession>
<dbReference type="InterPro" id="IPR036322">
    <property type="entry name" value="WD40_repeat_dom_sf"/>
</dbReference>
<dbReference type="PROSITE" id="PS50082">
    <property type="entry name" value="WD_REPEATS_2"/>
    <property type="match status" value="1"/>
</dbReference>
<evidence type="ECO:0000259" key="2">
    <source>
        <dbReference type="PROSITE" id="PS50181"/>
    </source>
</evidence>
<protein>
    <recommendedName>
        <fullName evidence="2">F-box domain-containing protein</fullName>
    </recommendedName>
</protein>
<feature type="non-terminal residue" evidence="3">
    <location>
        <position position="1"/>
    </location>
</feature>
<dbReference type="InterPro" id="IPR001810">
    <property type="entry name" value="F-box_dom"/>
</dbReference>
<dbReference type="InterPro" id="IPR052301">
    <property type="entry name" value="SCF_F-box/WD-repeat"/>
</dbReference>
<keyword evidence="1" id="KW-0853">WD repeat</keyword>
<dbReference type="PANTHER" id="PTHR14381:SF1">
    <property type="entry name" value="F-BOX_WD REPEAT-CONTAINING PROTEIN 4"/>
    <property type="match status" value="1"/>
</dbReference>
<dbReference type="Pfam" id="PF00400">
    <property type="entry name" value="WD40"/>
    <property type="match status" value="2"/>
</dbReference>
<dbReference type="EMBL" id="JASPKZ010008895">
    <property type="protein sequence ID" value="KAJ9578273.1"/>
    <property type="molecule type" value="Genomic_DNA"/>
</dbReference>
<dbReference type="InterPro" id="IPR001680">
    <property type="entry name" value="WD40_rpt"/>
</dbReference>
<organism evidence="3 4">
    <name type="scientific">Diploptera punctata</name>
    <name type="common">Pacific beetle cockroach</name>
    <dbReference type="NCBI Taxonomy" id="6984"/>
    <lineage>
        <taxon>Eukaryota</taxon>
        <taxon>Metazoa</taxon>
        <taxon>Ecdysozoa</taxon>
        <taxon>Arthropoda</taxon>
        <taxon>Hexapoda</taxon>
        <taxon>Insecta</taxon>
        <taxon>Pterygota</taxon>
        <taxon>Neoptera</taxon>
        <taxon>Polyneoptera</taxon>
        <taxon>Dictyoptera</taxon>
        <taxon>Blattodea</taxon>
        <taxon>Blaberoidea</taxon>
        <taxon>Blaberidae</taxon>
        <taxon>Diplopterinae</taxon>
        <taxon>Diploptera</taxon>
    </lineage>
</organism>
<dbReference type="AlphaFoldDB" id="A0AAD7ZE39"/>
<evidence type="ECO:0000313" key="3">
    <source>
        <dbReference type="EMBL" id="KAJ9578273.1"/>
    </source>
</evidence>
<dbReference type="GO" id="GO:0031146">
    <property type="term" value="P:SCF-dependent proteasomal ubiquitin-dependent protein catabolic process"/>
    <property type="evidence" value="ECO:0007669"/>
    <property type="project" value="TreeGrafter"/>
</dbReference>
<evidence type="ECO:0000313" key="4">
    <source>
        <dbReference type="Proteomes" id="UP001233999"/>
    </source>
</evidence>
<dbReference type="SUPFAM" id="SSF81383">
    <property type="entry name" value="F-box domain"/>
    <property type="match status" value="1"/>
</dbReference>
<reference evidence="3" key="1">
    <citation type="journal article" date="2023" name="IScience">
        <title>Live-bearing cockroach genome reveals convergent evolutionary mechanisms linked to viviparity in insects and beyond.</title>
        <authorList>
            <person name="Fouks B."/>
            <person name="Harrison M.C."/>
            <person name="Mikhailova A.A."/>
            <person name="Marchal E."/>
            <person name="English S."/>
            <person name="Carruthers M."/>
            <person name="Jennings E.C."/>
            <person name="Chiamaka E.L."/>
            <person name="Frigard R.A."/>
            <person name="Pippel M."/>
            <person name="Attardo G.M."/>
            <person name="Benoit J.B."/>
            <person name="Bornberg-Bauer E."/>
            <person name="Tobe S.S."/>
        </authorList>
    </citation>
    <scope>NUCLEOTIDE SEQUENCE</scope>
    <source>
        <strain evidence="3">Stay&amp;Tobe</strain>
    </source>
</reference>
<reference evidence="3" key="2">
    <citation type="submission" date="2023-05" db="EMBL/GenBank/DDBJ databases">
        <authorList>
            <person name="Fouks B."/>
        </authorList>
    </citation>
    <scope>NUCLEOTIDE SEQUENCE</scope>
    <source>
        <strain evidence="3">Stay&amp;Tobe</strain>
        <tissue evidence="3">Testes</tissue>
    </source>
</reference>
<dbReference type="SMART" id="SM00256">
    <property type="entry name" value="FBOX"/>
    <property type="match status" value="1"/>
</dbReference>
<dbReference type="Proteomes" id="UP001233999">
    <property type="component" value="Unassembled WGS sequence"/>
</dbReference>
<feature type="domain" description="F-box" evidence="2">
    <location>
        <begin position="12"/>
        <end position="57"/>
    </location>
</feature>
<dbReference type="PROSITE" id="PS50181">
    <property type="entry name" value="FBOX"/>
    <property type="match status" value="1"/>
</dbReference>
<proteinExistence type="predicted"/>
<dbReference type="Pfam" id="PF12937">
    <property type="entry name" value="F-box-like"/>
    <property type="match status" value="1"/>
</dbReference>
<keyword evidence="4" id="KW-1185">Reference proteome</keyword>
<dbReference type="SUPFAM" id="SSF50978">
    <property type="entry name" value="WD40 repeat-like"/>
    <property type="match status" value="1"/>
</dbReference>
<dbReference type="SMART" id="SM00320">
    <property type="entry name" value="WD40"/>
    <property type="match status" value="2"/>
</dbReference>
<dbReference type="InterPro" id="IPR015943">
    <property type="entry name" value="WD40/YVTN_repeat-like_dom_sf"/>
</dbReference>
<gene>
    <name evidence="3" type="ORF">L9F63_005494</name>
</gene>
<dbReference type="Gene3D" id="1.20.1280.50">
    <property type="match status" value="1"/>
</dbReference>